<dbReference type="AlphaFoldDB" id="A0A809SAK3"/>
<dbReference type="Proteomes" id="UP000463939">
    <property type="component" value="Chromosome"/>
</dbReference>
<evidence type="ECO:0000313" key="3">
    <source>
        <dbReference type="Proteomes" id="UP000463939"/>
    </source>
</evidence>
<feature type="transmembrane region" description="Helical" evidence="1">
    <location>
        <begin position="55"/>
        <end position="76"/>
    </location>
</feature>
<evidence type="ECO:0000313" key="2">
    <source>
        <dbReference type="EMBL" id="BBP01672.1"/>
    </source>
</evidence>
<proteinExistence type="predicted"/>
<accession>A0A809SAK3</accession>
<dbReference type="EMBL" id="AP021881">
    <property type="protein sequence ID" value="BBP01672.1"/>
    <property type="molecule type" value="Genomic_DNA"/>
</dbReference>
<gene>
    <name evidence="2" type="ORF">SFSGTM_23800</name>
</gene>
<feature type="transmembrane region" description="Helical" evidence="1">
    <location>
        <begin position="29"/>
        <end position="49"/>
    </location>
</feature>
<sequence length="84" mass="8938">MSDLVCPHCHTELLHNANTCSGCQAEVEYGVPSSAFILLLIAAIFTGVATRNMTLGGWVALTTVLVGGSVVLNMLFANRIAFKR</sequence>
<protein>
    <recommendedName>
        <fullName evidence="4">Zinc ribbon domain-containing protein</fullName>
    </recommendedName>
</protein>
<keyword evidence="3" id="KW-1185">Reference proteome</keyword>
<reference evidence="3" key="1">
    <citation type="submission" date="2019-11" db="EMBL/GenBank/DDBJ databases">
        <title>Isolation and characterization of a novel species in the genus Sulfuriferula.</title>
        <authorList>
            <person name="Mochizuki J."/>
            <person name="Kojima H."/>
            <person name="Fukui M."/>
        </authorList>
    </citation>
    <scope>NUCLEOTIDE SEQUENCE [LARGE SCALE GENOMIC DNA]</scope>
    <source>
        <strain evidence="3">SGTM</strain>
    </source>
</reference>
<keyword evidence="1" id="KW-0812">Transmembrane</keyword>
<dbReference type="RefSeq" id="WP_162085412.1">
    <property type="nucleotide sequence ID" value="NZ_AP021881.1"/>
</dbReference>
<dbReference type="KEGG" id="sniv:SFSGTM_23800"/>
<keyword evidence="1" id="KW-0472">Membrane</keyword>
<evidence type="ECO:0000256" key="1">
    <source>
        <dbReference type="SAM" id="Phobius"/>
    </source>
</evidence>
<keyword evidence="1" id="KW-1133">Transmembrane helix</keyword>
<evidence type="ECO:0008006" key="4">
    <source>
        <dbReference type="Google" id="ProtNLM"/>
    </source>
</evidence>
<name>A0A809SAK3_9PROT</name>
<organism evidence="2 3">
    <name type="scientific">Sulfuriferula nivalis</name>
    <dbReference type="NCBI Taxonomy" id="2675298"/>
    <lineage>
        <taxon>Bacteria</taxon>
        <taxon>Pseudomonadati</taxon>
        <taxon>Pseudomonadota</taxon>
        <taxon>Betaproteobacteria</taxon>
        <taxon>Nitrosomonadales</taxon>
        <taxon>Sulfuricellaceae</taxon>
        <taxon>Sulfuriferula</taxon>
    </lineage>
</organism>